<dbReference type="EMBL" id="LS483468">
    <property type="protein sequence ID" value="SQI28951.1"/>
    <property type="molecule type" value="Genomic_DNA"/>
</dbReference>
<dbReference type="PRINTS" id="PR01438">
    <property type="entry name" value="UNVRSLSTRESS"/>
</dbReference>
<dbReference type="RefSeq" id="WP_072698407.1">
    <property type="nucleotide sequence ID" value="NZ_JAFBBL010000001.1"/>
</dbReference>
<dbReference type="SUPFAM" id="SSF52402">
    <property type="entry name" value="Adenine nucleotide alpha hydrolases-like"/>
    <property type="match status" value="1"/>
</dbReference>
<dbReference type="PANTHER" id="PTHR46553">
    <property type="entry name" value="ADENINE NUCLEOTIDE ALPHA HYDROLASES-LIKE SUPERFAMILY PROTEIN"/>
    <property type="match status" value="1"/>
</dbReference>
<dbReference type="InterPro" id="IPR006016">
    <property type="entry name" value="UspA"/>
</dbReference>
<protein>
    <submittedName>
        <fullName evidence="3">Universal stress family protein</fullName>
    </submittedName>
</protein>
<evidence type="ECO:0000256" key="1">
    <source>
        <dbReference type="ARBA" id="ARBA00008791"/>
    </source>
</evidence>
<evidence type="ECO:0000259" key="2">
    <source>
        <dbReference type="Pfam" id="PF00582"/>
    </source>
</evidence>
<dbReference type="CDD" id="cd00293">
    <property type="entry name" value="USP-like"/>
    <property type="match status" value="1"/>
</dbReference>
<organism evidence="3 4">
    <name type="scientific">Rhodococcus coprophilus</name>
    <dbReference type="NCBI Taxonomy" id="38310"/>
    <lineage>
        <taxon>Bacteria</taxon>
        <taxon>Bacillati</taxon>
        <taxon>Actinomycetota</taxon>
        <taxon>Actinomycetes</taxon>
        <taxon>Mycobacteriales</taxon>
        <taxon>Nocardiaceae</taxon>
        <taxon>Rhodococcus</taxon>
    </lineage>
</organism>
<proteinExistence type="inferred from homology"/>
<feature type="domain" description="UspA" evidence="2">
    <location>
        <begin position="9"/>
        <end position="142"/>
    </location>
</feature>
<dbReference type="Pfam" id="PF00582">
    <property type="entry name" value="Usp"/>
    <property type="match status" value="1"/>
</dbReference>
<dbReference type="Gene3D" id="3.40.50.620">
    <property type="entry name" value="HUPs"/>
    <property type="match status" value="1"/>
</dbReference>
<dbReference type="STRING" id="1219011.GCA_001895045_00424"/>
<dbReference type="KEGG" id="rcr:NCTC10994_00704"/>
<dbReference type="Proteomes" id="UP000249091">
    <property type="component" value="Chromosome 1"/>
</dbReference>
<dbReference type="PANTHER" id="PTHR46553:SF3">
    <property type="entry name" value="ADENINE NUCLEOTIDE ALPHA HYDROLASES-LIKE SUPERFAMILY PROTEIN"/>
    <property type="match status" value="1"/>
</dbReference>
<evidence type="ECO:0000313" key="4">
    <source>
        <dbReference type="Proteomes" id="UP000249091"/>
    </source>
</evidence>
<name>A0A2X4TP60_9NOCA</name>
<gene>
    <name evidence="3" type="ORF">NCTC10994_00704</name>
</gene>
<sequence length="159" mass="16389">MTSRNESPRVVVGVDGSDSSINALRWAARLAPGLGAGIDAVTAWEVPNTYGFVAFPEDYRPDIDAVSVLRTALADAFGDNLPSGLRQRVAKGNAALVLTDASREATMVVVGSRGHGGFAGLLLGSVSSHVAEHAACPVLVVRQGARGLGEPADPQTGDR</sequence>
<reference evidence="3 4" key="1">
    <citation type="submission" date="2018-06" db="EMBL/GenBank/DDBJ databases">
        <authorList>
            <consortium name="Pathogen Informatics"/>
            <person name="Doyle S."/>
        </authorList>
    </citation>
    <scope>NUCLEOTIDE SEQUENCE [LARGE SCALE GENOMIC DNA]</scope>
    <source>
        <strain evidence="3 4">NCTC10994</strain>
    </source>
</reference>
<accession>A0A2X4TP60</accession>
<dbReference type="AlphaFoldDB" id="A0A2X4TP60"/>
<evidence type="ECO:0000313" key="3">
    <source>
        <dbReference type="EMBL" id="SQI28951.1"/>
    </source>
</evidence>
<dbReference type="InterPro" id="IPR014729">
    <property type="entry name" value="Rossmann-like_a/b/a_fold"/>
</dbReference>
<dbReference type="InterPro" id="IPR006015">
    <property type="entry name" value="Universal_stress_UspA"/>
</dbReference>
<comment type="similarity">
    <text evidence="1">Belongs to the universal stress protein A family.</text>
</comment>
<keyword evidence="4" id="KW-1185">Reference proteome</keyword>